<evidence type="ECO:0000256" key="9">
    <source>
        <dbReference type="SAM" id="MobiDB-lite"/>
    </source>
</evidence>
<dbReference type="Gene3D" id="1.10.238.10">
    <property type="entry name" value="EF-hand"/>
    <property type="match status" value="1"/>
</dbReference>
<feature type="domain" description="EF-hand" evidence="11">
    <location>
        <begin position="472"/>
        <end position="507"/>
    </location>
</feature>
<feature type="domain" description="EF-hand" evidence="11">
    <location>
        <begin position="433"/>
        <end position="468"/>
    </location>
</feature>
<evidence type="ECO:0000256" key="6">
    <source>
        <dbReference type="ARBA" id="ARBA00023065"/>
    </source>
</evidence>
<dbReference type="InterPro" id="IPR003280">
    <property type="entry name" value="2pore_dom_K_chnl"/>
</dbReference>
<gene>
    <name evidence="12" type="ORF">SEMRO_326_G118110.1</name>
</gene>
<dbReference type="InterPro" id="IPR013099">
    <property type="entry name" value="K_chnl_dom"/>
</dbReference>
<accession>A0A9N8DRY2</accession>
<evidence type="ECO:0000313" key="12">
    <source>
        <dbReference type="EMBL" id="CAB9507947.1"/>
    </source>
</evidence>
<keyword evidence="2" id="KW-0813">Transport</keyword>
<dbReference type="GO" id="GO:0030322">
    <property type="term" value="P:stabilization of membrane potential"/>
    <property type="evidence" value="ECO:0007669"/>
    <property type="project" value="TreeGrafter"/>
</dbReference>
<protein>
    <submittedName>
        <fullName evidence="12">Two pore potassium channel</fullName>
    </submittedName>
</protein>
<evidence type="ECO:0000259" key="11">
    <source>
        <dbReference type="PROSITE" id="PS50222"/>
    </source>
</evidence>
<dbReference type="PANTHER" id="PTHR11003">
    <property type="entry name" value="POTASSIUM CHANNEL, SUBFAMILY K"/>
    <property type="match status" value="1"/>
</dbReference>
<dbReference type="GO" id="GO:0015271">
    <property type="term" value="F:outward rectifier potassium channel activity"/>
    <property type="evidence" value="ECO:0007669"/>
    <property type="project" value="TreeGrafter"/>
</dbReference>
<organism evidence="12 13">
    <name type="scientific">Seminavis robusta</name>
    <dbReference type="NCBI Taxonomy" id="568900"/>
    <lineage>
        <taxon>Eukaryota</taxon>
        <taxon>Sar</taxon>
        <taxon>Stramenopiles</taxon>
        <taxon>Ochrophyta</taxon>
        <taxon>Bacillariophyta</taxon>
        <taxon>Bacillariophyceae</taxon>
        <taxon>Bacillariophycidae</taxon>
        <taxon>Naviculales</taxon>
        <taxon>Naviculaceae</taxon>
        <taxon>Seminavis</taxon>
    </lineage>
</organism>
<dbReference type="InterPro" id="IPR002048">
    <property type="entry name" value="EF_hand_dom"/>
</dbReference>
<evidence type="ECO:0000256" key="4">
    <source>
        <dbReference type="ARBA" id="ARBA00022837"/>
    </source>
</evidence>
<dbReference type="GO" id="GO:0005509">
    <property type="term" value="F:calcium ion binding"/>
    <property type="evidence" value="ECO:0007669"/>
    <property type="project" value="InterPro"/>
</dbReference>
<dbReference type="GO" id="GO:0022841">
    <property type="term" value="F:potassium ion leak channel activity"/>
    <property type="evidence" value="ECO:0007669"/>
    <property type="project" value="TreeGrafter"/>
</dbReference>
<feature type="transmembrane region" description="Helical" evidence="10">
    <location>
        <begin position="396"/>
        <end position="417"/>
    </location>
</feature>
<feature type="region of interest" description="Disordered" evidence="9">
    <location>
        <begin position="1"/>
        <end position="77"/>
    </location>
</feature>
<dbReference type="Pfam" id="PF13202">
    <property type="entry name" value="EF-hand_5"/>
    <property type="match status" value="1"/>
</dbReference>
<evidence type="ECO:0000313" key="13">
    <source>
        <dbReference type="Proteomes" id="UP001153069"/>
    </source>
</evidence>
<feature type="compositionally biased region" description="Polar residues" evidence="9">
    <location>
        <begin position="17"/>
        <end position="27"/>
    </location>
</feature>
<name>A0A9N8DRY2_9STRA</name>
<feature type="transmembrane region" description="Helical" evidence="10">
    <location>
        <begin position="343"/>
        <end position="361"/>
    </location>
</feature>
<evidence type="ECO:0000256" key="5">
    <source>
        <dbReference type="ARBA" id="ARBA00022989"/>
    </source>
</evidence>
<reference evidence="12" key="1">
    <citation type="submission" date="2020-06" db="EMBL/GenBank/DDBJ databases">
        <authorList>
            <consortium name="Plant Systems Biology data submission"/>
        </authorList>
    </citation>
    <scope>NUCLEOTIDE SEQUENCE</scope>
    <source>
        <strain evidence="12">D6</strain>
    </source>
</reference>
<evidence type="ECO:0000256" key="2">
    <source>
        <dbReference type="ARBA" id="ARBA00022448"/>
    </source>
</evidence>
<dbReference type="EMBL" id="CAICTM010000325">
    <property type="protein sequence ID" value="CAB9507947.1"/>
    <property type="molecule type" value="Genomic_DNA"/>
</dbReference>
<dbReference type="Pfam" id="PF07885">
    <property type="entry name" value="Ion_trans_2"/>
    <property type="match status" value="2"/>
</dbReference>
<keyword evidence="6" id="KW-0406">Ion transport</keyword>
<proteinExistence type="predicted"/>
<evidence type="ECO:0000256" key="7">
    <source>
        <dbReference type="ARBA" id="ARBA00023136"/>
    </source>
</evidence>
<evidence type="ECO:0000256" key="3">
    <source>
        <dbReference type="ARBA" id="ARBA00022692"/>
    </source>
</evidence>
<feature type="compositionally biased region" description="Polar residues" evidence="9">
    <location>
        <begin position="57"/>
        <end position="69"/>
    </location>
</feature>
<feature type="transmembrane region" description="Helical" evidence="10">
    <location>
        <begin position="251"/>
        <end position="272"/>
    </location>
</feature>
<evidence type="ECO:0000256" key="8">
    <source>
        <dbReference type="ARBA" id="ARBA00023303"/>
    </source>
</evidence>
<keyword evidence="7 10" id="KW-0472">Membrane</keyword>
<dbReference type="GO" id="GO:0005737">
    <property type="term" value="C:cytoplasm"/>
    <property type="evidence" value="ECO:0007669"/>
    <property type="project" value="UniProtKB-ARBA"/>
</dbReference>
<keyword evidence="8 12" id="KW-0407">Ion channel</keyword>
<feature type="transmembrane region" description="Helical" evidence="10">
    <location>
        <begin position="192"/>
        <end position="214"/>
    </location>
</feature>
<sequence length="517" mass="57824">MPPASFEYRDVELGQHGSPSSVPSSNNQDLQIQQQQQQQRVRFQPPPSIIHPAGSSAECSSSIDTPTSASDRRKGKWKSIKKVFRKNRHHHKGTPAEQEGILKHDDIRTAGTFDTATVTAASACSEDPYQLVPPSLNVGPPNQKWGTEREAIQRNLPDLWAKEANAGRKTDIRKVLVKQAQDSIRNLMEFSLWQCLLAILLYVAFSVGCFSFWLEDWTMIDSTYFAIVTFTTIGYGDVVPDTKMSRMFTCFWALSGVACLGIALGVLGSNIIEVSTKEEKKIKQKHGDNVISMFEGQEPPVLGSRREDTSSLGSFGAEDYLQQSDDDDDDSVEEQCCSIPPKFIRLFFLYIFLGLLLVGISETEDWTWSSTLYYGLITASTVGYGDLSPATEMGRVLAIVYIPVAVCVMGFLLDIVANSIISSRRRKAQQYLKSKELTLKDLEVMDNDGDGSVTRAEFLEFMLVSMNQVDQEQLDNLNEHFDRLDSDGSGALDKYDLLTKARKKLASERSLRLRYVN</sequence>
<dbReference type="OrthoDB" id="47437at2759"/>
<dbReference type="Gene3D" id="1.10.287.70">
    <property type="match status" value="2"/>
</dbReference>
<feature type="compositionally biased region" description="Low complexity" evidence="9">
    <location>
        <begin position="28"/>
        <end position="39"/>
    </location>
</feature>
<evidence type="ECO:0000256" key="10">
    <source>
        <dbReference type="SAM" id="Phobius"/>
    </source>
</evidence>
<dbReference type="SUPFAM" id="SSF47473">
    <property type="entry name" value="EF-hand"/>
    <property type="match status" value="1"/>
</dbReference>
<dbReference type="InterPro" id="IPR018247">
    <property type="entry name" value="EF_Hand_1_Ca_BS"/>
</dbReference>
<dbReference type="Proteomes" id="UP001153069">
    <property type="component" value="Unassembled WGS sequence"/>
</dbReference>
<keyword evidence="4" id="KW-0106">Calcium</keyword>
<dbReference type="PROSITE" id="PS50222">
    <property type="entry name" value="EF_HAND_2"/>
    <property type="match status" value="2"/>
</dbReference>
<dbReference type="AlphaFoldDB" id="A0A9N8DRY2"/>
<comment type="subcellular location">
    <subcellularLocation>
        <location evidence="1">Membrane</location>
        <topology evidence="1">Multi-pass membrane protein</topology>
    </subcellularLocation>
</comment>
<comment type="caution">
    <text evidence="12">The sequence shown here is derived from an EMBL/GenBank/DDBJ whole genome shotgun (WGS) entry which is preliminary data.</text>
</comment>
<dbReference type="PROSITE" id="PS00018">
    <property type="entry name" value="EF_HAND_1"/>
    <property type="match status" value="2"/>
</dbReference>
<dbReference type="PANTHER" id="PTHR11003:SF291">
    <property type="entry name" value="IP11374P"/>
    <property type="match status" value="1"/>
</dbReference>
<dbReference type="CDD" id="cd00051">
    <property type="entry name" value="EFh"/>
    <property type="match status" value="1"/>
</dbReference>
<keyword evidence="3 10" id="KW-0812">Transmembrane</keyword>
<keyword evidence="5 10" id="KW-1133">Transmembrane helix</keyword>
<evidence type="ECO:0000256" key="1">
    <source>
        <dbReference type="ARBA" id="ARBA00004141"/>
    </source>
</evidence>
<dbReference type="InterPro" id="IPR011992">
    <property type="entry name" value="EF-hand-dom_pair"/>
</dbReference>
<dbReference type="SUPFAM" id="SSF81324">
    <property type="entry name" value="Voltage-gated potassium channels"/>
    <property type="match status" value="2"/>
</dbReference>
<keyword evidence="13" id="KW-1185">Reference proteome</keyword>
<dbReference type="PRINTS" id="PR01333">
    <property type="entry name" value="2POREKCHANEL"/>
</dbReference>
<dbReference type="GO" id="GO:0005886">
    <property type="term" value="C:plasma membrane"/>
    <property type="evidence" value="ECO:0007669"/>
    <property type="project" value="TreeGrafter"/>
</dbReference>